<dbReference type="Pfam" id="PF04972">
    <property type="entry name" value="BON"/>
    <property type="match status" value="1"/>
</dbReference>
<evidence type="ECO:0000259" key="5">
    <source>
        <dbReference type="PROSITE" id="PS51782"/>
    </source>
</evidence>
<dbReference type="EMBL" id="PZKF01000007">
    <property type="protein sequence ID" value="PTE18389.1"/>
    <property type="molecule type" value="Genomic_DNA"/>
</dbReference>
<protein>
    <recommendedName>
        <fullName evidence="3">Potassium binding protein Kbp</fullName>
    </recommendedName>
</protein>
<dbReference type="PROSITE" id="PS51782">
    <property type="entry name" value="LYSM"/>
    <property type="match status" value="1"/>
</dbReference>
<comment type="subcellular location">
    <subcellularLocation>
        <location evidence="1">Cytoplasm</location>
    </subcellularLocation>
</comment>
<comment type="caution">
    <text evidence="6">The sequence shown here is derived from an EMBL/GenBank/DDBJ whole genome shotgun (WGS) entry which is preliminary data.</text>
</comment>
<dbReference type="SMART" id="SM00257">
    <property type="entry name" value="LysM"/>
    <property type="match status" value="1"/>
</dbReference>
<dbReference type="Proteomes" id="UP000241899">
    <property type="component" value="Unassembled WGS sequence"/>
</dbReference>
<accession>A0A2T4JKF1</accession>
<organism evidence="6 7">
    <name type="scientific">Phaeovulum veldkampii DSM 11550</name>
    <dbReference type="NCBI Taxonomy" id="1185920"/>
    <lineage>
        <taxon>Bacteria</taxon>
        <taxon>Pseudomonadati</taxon>
        <taxon>Pseudomonadota</taxon>
        <taxon>Alphaproteobacteria</taxon>
        <taxon>Rhodobacterales</taxon>
        <taxon>Paracoccaceae</taxon>
        <taxon>Phaeovulum</taxon>
    </lineage>
</organism>
<dbReference type="PANTHER" id="PTHR34700">
    <property type="entry name" value="POTASSIUM BINDING PROTEIN KBP"/>
    <property type="match status" value="1"/>
</dbReference>
<dbReference type="GO" id="GO:0005737">
    <property type="term" value="C:cytoplasm"/>
    <property type="evidence" value="ECO:0007669"/>
    <property type="project" value="UniProtKB-SubCell"/>
</dbReference>
<dbReference type="InterPro" id="IPR007055">
    <property type="entry name" value="BON_dom"/>
</dbReference>
<dbReference type="CDD" id="cd00118">
    <property type="entry name" value="LysM"/>
    <property type="match status" value="1"/>
</dbReference>
<dbReference type="Gene3D" id="3.30.1340.30">
    <property type="match status" value="1"/>
</dbReference>
<dbReference type="Gene3D" id="3.10.350.10">
    <property type="entry name" value="LysM domain"/>
    <property type="match status" value="1"/>
</dbReference>
<evidence type="ECO:0000256" key="1">
    <source>
        <dbReference type="ARBA" id="ARBA00004496"/>
    </source>
</evidence>
<evidence type="ECO:0000259" key="4">
    <source>
        <dbReference type="PROSITE" id="PS50914"/>
    </source>
</evidence>
<dbReference type="NCBIfam" id="NF008399">
    <property type="entry name" value="PRK11198.1"/>
    <property type="match status" value="1"/>
</dbReference>
<sequence>MGLFSFLKGSGKKLGPSAAHAAEAPKAEVLKHELKQLGLDDKGIDIAVEGDKVVLSGKAVDAETREKIILAVGNVEGVASVEDADADDTAEAPVFHTVEKGETLSAIARKTLGDAKHYVKIFEANRPMLSDPDHIYPGQVLRIPKIES</sequence>
<keyword evidence="2" id="KW-0963">Cytoplasm</keyword>
<evidence type="ECO:0000256" key="2">
    <source>
        <dbReference type="ARBA" id="ARBA00022490"/>
    </source>
</evidence>
<evidence type="ECO:0000256" key="3">
    <source>
        <dbReference type="ARBA" id="ARBA00072219"/>
    </source>
</evidence>
<reference evidence="6 7" key="1">
    <citation type="submission" date="2018-03" db="EMBL/GenBank/DDBJ databases">
        <title>Rhodobacter veldkampii.</title>
        <authorList>
            <person name="Meyer T.E."/>
            <person name="Miller S."/>
            <person name="Lodha T."/>
            <person name="Gandham S."/>
            <person name="Chintalapati S."/>
            <person name="Chintalapati V.R."/>
        </authorList>
    </citation>
    <scope>NUCLEOTIDE SEQUENCE [LARGE SCALE GENOMIC DNA]</scope>
    <source>
        <strain evidence="6 7">DSM 11550</strain>
    </source>
</reference>
<feature type="domain" description="BON" evidence="4">
    <location>
        <begin position="21"/>
        <end position="91"/>
    </location>
</feature>
<dbReference type="SUPFAM" id="SSF54106">
    <property type="entry name" value="LysM domain"/>
    <property type="match status" value="1"/>
</dbReference>
<keyword evidence="7" id="KW-1185">Reference proteome</keyword>
<dbReference type="InterPro" id="IPR036779">
    <property type="entry name" value="LysM_dom_sf"/>
</dbReference>
<dbReference type="InterPro" id="IPR052196">
    <property type="entry name" value="Bact_Kbp"/>
</dbReference>
<gene>
    <name evidence="6" type="ORF">C5F46_04315</name>
</gene>
<dbReference type="AlphaFoldDB" id="A0A2T4JKF1"/>
<dbReference type="PROSITE" id="PS50914">
    <property type="entry name" value="BON"/>
    <property type="match status" value="1"/>
</dbReference>
<feature type="domain" description="LysM" evidence="5">
    <location>
        <begin position="94"/>
        <end position="143"/>
    </location>
</feature>
<dbReference type="FunFam" id="3.10.350.10:FF:000001">
    <property type="entry name" value="Peptidoglycan-binding protein LysM"/>
    <property type="match status" value="1"/>
</dbReference>
<proteinExistence type="predicted"/>
<evidence type="ECO:0000313" key="7">
    <source>
        <dbReference type="Proteomes" id="UP000241899"/>
    </source>
</evidence>
<dbReference type="Pfam" id="PF01476">
    <property type="entry name" value="LysM"/>
    <property type="match status" value="1"/>
</dbReference>
<evidence type="ECO:0000313" key="6">
    <source>
        <dbReference type="EMBL" id="PTE18389.1"/>
    </source>
</evidence>
<dbReference type="InterPro" id="IPR018392">
    <property type="entry name" value="LysM"/>
</dbReference>
<dbReference type="RefSeq" id="WP_107324136.1">
    <property type="nucleotide sequence ID" value="NZ_NHSP01000065.1"/>
</dbReference>
<dbReference type="OrthoDB" id="370541at2"/>
<name>A0A2T4JKF1_9RHOB</name>
<dbReference type="PANTHER" id="PTHR34700:SF8">
    <property type="entry name" value="POTASSIUM BINDING PROTEIN KBP"/>
    <property type="match status" value="1"/>
</dbReference>